<dbReference type="PANTHER" id="PTHR19229:SF209">
    <property type="entry name" value="ATP-BINDING CASSETTE SUB-FAMILY A MEMBER 5 ISOFORM X1"/>
    <property type="match status" value="1"/>
</dbReference>
<accession>A0A7R9AUQ4</accession>
<gene>
    <name evidence="2" type="ORF">TSIB3V08_LOCUS5121</name>
</gene>
<protein>
    <recommendedName>
        <fullName evidence="1">ABC transporter domain-containing protein</fullName>
    </recommendedName>
</protein>
<dbReference type="GO" id="GO:0016887">
    <property type="term" value="F:ATP hydrolysis activity"/>
    <property type="evidence" value="ECO:0007669"/>
    <property type="project" value="InterPro"/>
</dbReference>
<evidence type="ECO:0000313" key="2">
    <source>
        <dbReference type="EMBL" id="CAD7260968.1"/>
    </source>
</evidence>
<proteinExistence type="predicted"/>
<dbReference type="GO" id="GO:0140359">
    <property type="term" value="F:ABC-type transporter activity"/>
    <property type="evidence" value="ECO:0007669"/>
    <property type="project" value="InterPro"/>
</dbReference>
<dbReference type="SUPFAM" id="SSF52540">
    <property type="entry name" value="P-loop containing nucleoside triphosphate hydrolases"/>
    <property type="match status" value="1"/>
</dbReference>
<dbReference type="GO" id="GO:0005319">
    <property type="term" value="F:lipid transporter activity"/>
    <property type="evidence" value="ECO:0007669"/>
    <property type="project" value="TreeGrafter"/>
</dbReference>
<dbReference type="Gene3D" id="3.40.50.300">
    <property type="entry name" value="P-loop containing nucleotide triphosphate hydrolases"/>
    <property type="match status" value="1"/>
</dbReference>
<dbReference type="InterPro" id="IPR026082">
    <property type="entry name" value="ABCA"/>
</dbReference>
<dbReference type="GO" id="GO:0005524">
    <property type="term" value="F:ATP binding"/>
    <property type="evidence" value="ECO:0007669"/>
    <property type="project" value="InterPro"/>
</dbReference>
<reference evidence="2" key="1">
    <citation type="submission" date="2020-11" db="EMBL/GenBank/DDBJ databases">
        <authorList>
            <person name="Tran Van P."/>
        </authorList>
    </citation>
    <scope>NUCLEOTIDE SEQUENCE</scope>
</reference>
<sequence length="184" mass="20743">MCRVNSACTNLTIVDYLTDEIIHKNTSMTEEVVENSDIGEHEDSDVKAERQKVVNILSGSINNPPVVIVQNLRKEYQNTTRVCNSSCCIKDADVEIHTKVAVRNLSLAVDAGEVFGLLGHNGAGKTTTMKIMIAEEAASKGRWKMDPHDVHFVYHHIALKRRKRKWDVHPINFARFEDGAFRNL</sequence>
<dbReference type="EMBL" id="OC001931">
    <property type="protein sequence ID" value="CAD7260968.1"/>
    <property type="molecule type" value="Genomic_DNA"/>
</dbReference>
<dbReference type="GO" id="GO:0016020">
    <property type="term" value="C:membrane"/>
    <property type="evidence" value="ECO:0007669"/>
    <property type="project" value="InterPro"/>
</dbReference>
<dbReference type="Pfam" id="PF00005">
    <property type="entry name" value="ABC_tran"/>
    <property type="match status" value="1"/>
</dbReference>
<dbReference type="AlphaFoldDB" id="A0A7R9AUQ4"/>
<name>A0A7R9AUQ4_TIMSH</name>
<dbReference type="InterPro" id="IPR003439">
    <property type="entry name" value="ABC_transporter-like_ATP-bd"/>
</dbReference>
<evidence type="ECO:0000259" key="1">
    <source>
        <dbReference type="Pfam" id="PF00005"/>
    </source>
</evidence>
<organism evidence="2">
    <name type="scientific">Timema shepardi</name>
    <name type="common">Walking stick</name>
    <dbReference type="NCBI Taxonomy" id="629360"/>
    <lineage>
        <taxon>Eukaryota</taxon>
        <taxon>Metazoa</taxon>
        <taxon>Ecdysozoa</taxon>
        <taxon>Arthropoda</taxon>
        <taxon>Hexapoda</taxon>
        <taxon>Insecta</taxon>
        <taxon>Pterygota</taxon>
        <taxon>Neoptera</taxon>
        <taxon>Polyneoptera</taxon>
        <taxon>Phasmatodea</taxon>
        <taxon>Timematodea</taxon>
        <taxon>Timematoidea</taxon>
        <taxon>Timematidae</taxon>
        <taxon>Timema</taxon>
    </lineage>
</organism>
<feature type="domain" description="ABC transporter" evidence="1">
    <location>
        <begin position="103"/>
        <end position="158"/>
    </location>
</feature>
<dbReference type="InterPro" id="IPR027417">
    <property type="entry name" value="P-loop_NTPase"/>
</dbReference>
<dbReference type="PANTHER" id="PTHR19229">
    <property type="entry name" value="ATP-BINDING CASSETTE TRANSPORTER SUBFAMILY A ABCA"/>
    <property type="match status" value="1"/>
</dbReference>